<feature type="zinc finger region" description="C3H1-type" evidence="9">
    <location>
        <begin position="715"/>
        <end position="740"/>
    </location>
</feature>
<organism evidence="12">
    <name type="scientific">Graphocephala atropunctata</name>
    <dbReference type="NCBI Taxonomy" id="36148"/>
    <lineage>
        <taxon>Eukaryota</taxon>
        <taxon>Metazoa</taxon>
        <taxon>Ecdysozoa</taxon>
        <taxon>Arthropoda</taxon>
        <taxon>Hexapoda</taxon>
        <taxon>Insecta</taxon>
        <taxon>Pterygota</taxon>
        <taxon>Neoptera</taxon>
        <taxon>Paraneoptera</taxon>
        <taxon>Hemiptera</taxon>
        <taxon>Auchenorrhyncha</taxon>
        <taxon>Membracoidea</taxon>
        <taxon>Cicadellidae</taxon>
        <taxon>Cicadellinae</taxon>
        <taxon>Cicadellini</taxon>
        <taxon>Graphocephala</taxon>
    </lineage>
</organism>
<keyword evidence="6 9" id="KW-0863">Zinc-finger</keyword>
<keyword evidence="5" id="KW-0677">Repeat</keyword>
<feature type="compositionally biased region" description="Polar residues" evidence="10">
    <location>
        <begin position="293"/>
        <end position="309"/>
    </location>
</feature>
<evidence type="ECO:0000256" key="5">
    <source>
        <dbReference type="ARBA" id="ARBA00022737"/>
    </source>
</evidence>
<dbReference type="GO" id="GO:0008270">
    <property type="term" value="F:zinc ion binding"/>
    <property type="evidence" value="ECO:0007669"/>
    <property type="project" value="UniProtKB-KW"/>
</dbReference>
<evidence type="ECO:0000259" key="11">
    <source>
        <dbReference type="PROSITE" id="PS50103"/>
    </source>
</evidence>
<dbReference type="InterPro" id="IPR000571">
    <property type="entry name" value="Znf_CCCH"/>
</dbReference>
<keyword evidence="4 9" id="KW-0479">Metal-binding</keyword>
<keyword evidence="7 9" id="KW-0862">Zinc</keyword>
<feature type="compositionally biased region" description="Basic and acidic residues" evidence="10">
    <location>
        <begin position="124"/>
        <end position="138"/>
    </location>
</feature>
<comment type="similarity">
    <text evidence="2">Belongs to the ZC3H14 family.</text>
</comment>
<dbReference type="Pfam" id="PF14608">
    <property type="entry name" value="zf-CCCH_2"/>
    <property type="match status" value="5"/>
</dbReference>
<proteinExistence type="inferred from homology"/>
<protein>
    <recommendedName>
        <fullName evidence="3">Zinc finger CCCH domain-containing protein 14</fullName>
    </recommendedName>
</protein>
<dbReference type="PANTHER" id="PTHR14738:SF29">
    <property type="entry name" value="ZINC FINGER CCCH DOMAIN-CONTAINING PROTEIN 14"/>
    <property type="match status" value="1"/>
</dbReference>
<evidence type="ECO:0000256" key="6">
    <source>
        <dbReference type="ARBA" id="ARBA00022771"/>
    </source>
</evidence>
<accession>A0A1B6K9Y3</accession>
<feature type="compositionally biased region" description="Basic and acidic residues" evidence="10">
    <location>
        <begin position="310"/>
        <end position="342"/>
    </location>
</feature>
<dbReference type="GO" id="GO:0043488">
    <property type="term" value="P:regulation of mRNA stability"/>
    <property type="evidence" value="ECO:0007669"/>
    <property type="project" value="InterPro"/>
</dbReference>
<keyword evidence="8" id="KW-0539">Nucleus</keyword>
<dbReference type="PROSITE" id="PS50103">
    <property type="entry name" value="ZF_C3H1"/>
    <property type="match status" value="1"/>
</dbReference>
<evidence type="ECO:0000256" key="3">
    <source>
        <dbReference type="ARBA" id="ARBA00015071"/>
    </source>
</evidence>
<sequence length="855" mass="98084">MEDIGAEVTQKIRSAIKAKLMEIGVYVDEELPEYVMVMVVNKRTREEMDEELQLFLGKHTSLFTTWLHQVLQKLQEVTVANLGPGGIKRKLSEDYKKKKKSKQELDKKEVKKKIKLEPEDEERNEMSTVKDTEKEKKKTTSVSDNEISSKSCETVELKRKENSVQKTAVEPTKEIRNINKQNEKTNREDLTESLLNPEEDQTVTRSKSHSTSSLAGDLDDDDCINIRTDGELLDTAEEINFEDISKKNKDKDLDNSKITNRDIEKKRTTLRRSPLRLKEKSRSADRNPDRPSPNETTKRQSSPTQTQPKLNEKMVDARELLNRKKAAKQSDSRTRSRSRERSWSTSPPRRRRDDERNGTGRYREDRENKRVSREDEREQSNRRVTGDERKERKGTRDKDLYSSKRRGDDRSSRRDLDSRDSRRRDSSGEPPTKRVLEKPFRNKVNEWESSRPSKVNSLSEGRKVEMDSSVKRREPEEPMKRGGMVSRVVARPQEPEDSVDTPVPSVVKVTPRPRRPPSQQASSNLIIKAISEANKSLASLPQRPDSTQRGRKEPVFTRTLRQSKRIPPEKIAVSITNPFALQNKESAQNEVSPSDGWIKEEKIKNETEPPQKMEEPEIELEIGTELEAYEETEEMSDPQFVVTLNGYDPDGLFSQSGEEGDDEWMKDTVDEEPLLTSTPDQMPSPQHKRNSSPVVFKNAASVNHSNLIEVELLKPKNTERCKYWPACRLADKCTFYHPTKPCKVFPACKFGDGCLYIHPQCKFNALCTRKDCVFAHTPAHTPMQPAAVPKAKAMYAAAAPLPCKYYPNCTNLNCQFAHPARACRFGLYCTKKDCSFDHGQVASVDKLKWTRLTTT</sequence>
<dbReference type="PANTHER" id="PTHR14738">
    <property type="entry name" value="ZINC FINGER CCCH DOMAIN-CONTAINING PROTEIN 14"/>
    <property type="match status" value="1"/>
</dbReference>
<dbReference type="GO" id="GO:0008143">
    <property type="term" value="F:poly(A) binding"/>
    <property type="evidence" value="ECO:0007669"/>
    <property type="project" value="InterPro"/>
</dbReference>
<feature type="region of interest" description="Disordered" evidence="10">
    <location>
        <begin position="116"/>
        <end position="523"/>
    </location>
</feature>
<feature type="compositionally biased region" description="Basic and acidic residues" evidence="10">
    <location>
        <begin position="243"/>
        <end position="267"/>
    </location>
</feature>
<comment type="subcellular location">
    <subcellularLocation>
        <location evidence="1">Nucleus</location>
    </subcellularLocation>
</comment>
<dbReference type="SMART" id="SM00356">
    <property type="entry name" value="ZnF_C3H1"/>
    <property type="match status" value="3"/>
</dbReference>
<dbReference type="GO" id="GO:0005634">
    <property type="term" value="C:nucleus"/>
    <property type="evidence" value="ECO:0007669"/>
    <property type="project" value="UniProtKB-SubCell"/>
</dbReference>
<evidence type="ECO:0000256" key="9">
    <source>
        <dbReference type="PROSITE-ProRule" id="PRU00723"/>
    </source>
</evidence>
<feature type="compositionally biased region" description="Basic and acidic residues" evidence="10">
    <location>
        <begin position="546"/>
        <end position="555"/>
    </location>
</feature>
<evidence type="ECO:0000313" key="12">
    <source>
        <dbReference type="EMBL" id="JAT08256.1"/>
    </source>
</evidence>
<feature type="compositionally biased region" description="Acidic residues" evidence="10">
    <location>
        <begin position="231"/>
        <end position="241"/>
    </location>
</feature>
<name>A0A1B6K9Y3_9HEMI</name>
<feature type="compositionally biased region" description="Polar residues" evidence="10">
    <location>
        <begin position="203"/>
        <end position="214"/>
    </location>
</feature>
<dbReference type="FunFam" id="4.10.1000.40:FF:000006">
    <property type="entry name" value="Zinc finger CCCH domain-containing protein 14"/>
    <property type="match status" value="1"/>
</dbReference>
<dbReference type="AlphaFoldDB" id="A0A1B6K9Y3"/>
<evidence type="ECO:0000256" key="8">
    <source>
        <dbReference type="ARBA" id="ARBA00023242"/>
    </source>
</evidence>
<dbReference type="EMBL" id="GEBQ01031721">
    <property type="protein sequence ID" value="JAT08256.1"/>
    <property type="molecule type" value="Transcribed_RNA"/>
</dbReference>
<evidence type="ECO:0000256" key="4">
    <source>
        <dbReference type="ARBA" id="ARBA00022723"/>
    </source>
</evidence>
<reference evidence="12" key="1">
    <citation type="submission" date="2015-11" db="EMBL/GenBank/DDBJ databases">
        <title>De novo transcriptome assembly of four potential Pierce s Disease insect vectors from Arizona vineyards.</title>
        <authorList>
            <person name="Tassone E.E."/>
        </authorList>
    </citation>
    <scope>NUCLEOTIDE SEQUENCE</scope>
</reference>
<feature type="compositionally biased region" description="Basic and acidic residues" evidence="10">
    <location>
        <begin position="171"/>
        <end position="190"/>
    </location>
</feature>
<feature type="domain" description="C3H1-type" evidence="11">
    <location>
        <begin position="715"/>
        <end position="740"/>
    </location>
</feature>
<feature type="compositionally biased region" description="Basic and acidic residues" evidence="10">
    <location>
        <begin position="351"/>
        <end position="451"/>
    </location>
</feature>
<feature type="region of interest" description="Disordered" evidence="10">
    <location>
        <begin position="584"/>
        <end position="615"/>
    </location>
</feature>
<feature type="compositionally biased region" description="Low complexity" evidence="10">
    <location>
        <begin position="500"/>
        <end position="510"/>
    </location>
</feature>
<evidence type="ECO:0000256" key="1">
    <source>
        <dbReference type="ARBA" id="ARBA00004123"/>
    </source>
</evidence>
<evidence type="ECO:0000256" key="10">
    <source>
        <dbReference type="SAM" id="MobiDB-lite"/>
    </source>
</evidence>
<evidence type="ECO:0000256" key="7">
    <source>
        <dbReference type="ARBA" id="ARBA00022833"/>
    </source>
</evidence>
<evidence type="ECO:0000256" key="2">
    <source>
        <dbReference type="ARBA" id="ARBA00008423"/>
    </source>
</evidence>
<gene>
    <name evidence="12" type="ORF">g.27844</name>
</gene>
<dbReference type="GO" id="GO:0005737">
    <property type="term" value="C:cytoplasm"/>
    <property type="evidence" value="ECO:0007669"/>
    <property type="project" value="TreeGrafter"/>
</dbReference>
<feature type="compositionally biased region" description="Polar residues" evidence="10">
    <location>
        <begin position="536"/>
        <end position="545"/>
    </location>
</feature>
<dbReference type="Gene3D" id="4.10.1000.30">
    <property type="match status" value="2"/>
</dbReference>
<feature type="compositionally biased region" description="Basic and acidic residues" evidence="10">
    <location>
        <begin position="276"/>
        <end position="289"/>
    </location>
</feature>
<feature type="region of interest" description="Disordered" evidence="10">
    <location>
        <begin position="536"/>
        <end position="571"/>
    </location>
</feature>
<feature type="compositionally biased region" description="Basic and acidic residues" evidence="10">
    <location>
        <begin position="460"/>
        <end position="480"/>
    </location>
</feature>
<feature type="compositionally biased region" description="Basic and acidic residues" evidence="10">
    <location>
        <begin position="153"/>
        <end position="163"/>
    </location>
</feature>
<dbReference type="InterPro" id="IPR040366">
    <property type="entry name" value="Nab2/ZC3H14"/>
</dbReference>
<feature type="compositionally biased region" description="Basic and acidic residues" evidence="10">
    <location>
        <begin position="597"/>
        <end position="615"/>
    </location>
</feature>